<evidence type="ECO:0000313" key="2">
    <source>
        <dbReference type="EMBL" id="KFM71275.1"/>
    </source>
</evidence>
<dbReference type="EMBL" id="KK117735">
    <property type="protein sequence ID" value="KFM71275.1"/>
    <property type="molecule type" value="Genomic_DNA"/>
</dbReference>
<dbReference type="AlphaFoldDB" id="A0A087U1N6"/>
<feature type="non-terminal residue" evidence="2">
    <location>
        <position position="40"/>
    </location>
</feature>
<evidence type="ECO:0000256" key="1">
    <source>
        <dbReference type="SAM" id="SignalP"/>
    </source>
</evidence>
<proteinExistence type="predicted"/>
<keyword evidence="1" id="KW-0732">Signal</keyword>
<sequence length="40" mass="4655">MMKAFLFSHCRVPCLPLLAFLKLVSADNYKSIACRHRCNR</sequence>
<feature type="chain" id="PRO_5001830113" evidence="1">
    <location>
        <begin position="27"/>
        <end position="40"/>
    </location>
</feature>
<evidence type="ECO:0000313" key="3">
    <source>
        <dbReference type="Proteomes" id="UP000054359"/>
    </source>
</evidence>
<feature type="signal peptide" evidence="1">
    <location>
        <begin position="1"/>
        <end position="26"/>
    </location>
</feature>
<name>A0A087U1N6_STEMI</name>
<gene>
    <name evidence="2" type="ORF">X975_13148</name>
</gene>
<reference evidence="2 3" key="1">
    <citation type="submission" date="2013-11" db="EMBL/GenBank/DDBJ databases">
        <title>Genome sequencing of Stegodyphus mimosarum.</title>
        <authorList>
            <person name="Bechsgaard J."/>
        </authorList>
    </citation>
    <scope>NUCLEOTIDE SEQUENCE [LARGE SCALE GENOMIC DNA]</scope>
</reference>
<protein>
    <submittedName>
        <fullName evidence="2">Uncharacterized protein</fullName>
    </submittedName>
</protein>
<keyword evidence="3" id="KW-1185">Reference proteome</keyword>
<accession>A0A087U1N6</accession>
<organism evidence="2 3">
    <name type="scientific">Stegodyphus mimosarum</name>
    <name type="common">African social velvet spider</name>
    <dbReference type="NCBI Taxonomy" id="407821"/>
    <lineage>
        <taxon>Eukaryota</taxon>
        <taxon>Metazoa</taxon>
        <taxon>Ecdysozoa</taxon>
        <taxon>Arthropoda</taxon>
        <taxon>Chelicerata</taxon>
        <taxon>Arachnida</taxon>
        <taxon>Araneae</taxon>
        <taxon>Araneomorphae</taxon>
        <taxon>Entelegynae</taxon>
        <taxon>Eresoidea</taxon>
        <taxon>Eresidae</taxon>
        <taxon>Stegodyphus</taxon>
    </lineage>
</organism>
<dbReference type="Proteomes" id="UP000054359">
    <property type="component" value="Unassembled WGS sequence"/>
</dbReference>